<evidence type="ECO:0000256" key="2">
    <source>
        <dbReference type="ARBA" id="ARBA00006370"/>
    </source>
</evidence>
<evidence type="ECO:0000256" key="7">
    <source>
        <dbReference type="ARBA" id="ARBA00023055"/>
    </source>
</evidence>
<dbReference type="InterPro" id="IPR014756">
    <property type="entry name" value="Ig_E-set"/>
</dbReference>
<dbReference type="GO" id="GO:0032934">
    <property type="term" value="F:sterol binding"/>
    <property type="evidence" value="ECO:0007669"/>
    <property type="project" value="InterPro"/>
</dbReference>
<evidence type="ECO:0000313" key="11">
    <source>
        <dbReference type="Proteomes" id="UP000053890"/>
    </source>
</evidence>
<keyword evidence="5" id="KW-0813">Transport</keyword>
<keyword evidence="6 8" id="KW-0732">Signal</keyword>
<evidence type="ECO:0000256" key="1">
    <source>
        <dbReference type="ARBA" id="ARBA00002053"/>
    </source>
</evidence>
<evidence type="ECO:0000259" key="9">
    <source>
        <dbReference type="SMART" id="SM00737"/>
    </source>
</evidence>
<dbReference type="InterPro" id="IPR003172">
    <property type="entry name" value="ML_dom"/>
</dbReference>
<dbReference type="CDD" id="cd00917">
    <property type="entry name" value="PG-PI_TP"/>
    <property type="match status" value="1"/>
</dbReference>
<comment type="similarity">
    <text evidence="2">Belongs to the NPC2 family.</text>
</comment>
<dbReference type="OMA" id="ASKYSYW"/>
<dbReference type="Pfam" id="PF02221">
    <property type="entry name" value="E1_DerP2_DerF2"/>
    <property type="match status" value="1"/>
</dbReference>
<dbReference type="InterPro" id="IPR033917">
    <property type="entry name" value="ML_PG-PI_TP"/>
</dbReference>
<evidence type="ECO:0000256" key="3">
    <source>
        <dbReference type="ARBA" id="ARBA00011245"/>
    </source>
</evidence>
<dbReference type="STRING" id="578459.A0A194S1H6"/>
<dbReference type="InterPro" id="IPR039670">
    <property type="entry name" value="NPC2-like"/>
</dbReference>
<dbReference type="SUPFAM" id="SSF81296">
    <property type="entry name" value="E set domains"/>
    <property type="match status" value="1"/>
</dbReference>
<organism evidence="10 11">
    <name type="scientific">Rhodotorula graminis (strain WP1)</name>
    <dbReference type="NCBI Taxonomy" id="578459"/>
    <lineage>
        <taxon>Eukaryota</taxon>
        <taxon>Fungi</taxon>
        <taxon>Dikarya</taxon>
        <taxon>Basidiomycota</taxon>
        <taxon>Pucciniomycotina</taxon>
        <taxon>Microbotryomycetes</taxon>
        <taxon>Sporidiobolales</taxon>
        <taxon>Sporidiobolaceae</taxon>
        <taxon>Rhodotorula</taxon>
    </lineage>
</organism>
<name>A0A194S1H6_RHOGW</name>
<evidence type="ECO:0000256" key="8">
    <source>
        <dbReference type="SAM" id="SignalP"/>
    </source>
</evidence>
<dbReference type="Proteomes" id="UP000053890">
    <property type="component" value="Unassembled WGS sequence"/>
</dbReference>
<dbReference type="PANTHER" id="PTHR11306:SF0">
    <property type="entry name" value="PHOSPHATIDYLGLYCEROL_PHOSPHATIDYLINOSITOL TRANSFER PROTEIN"/>
    <property type="match status" value="1"/>
</dbReference>
<accession>A0A194S1H6</accession>
<dbReference type="SMART" id="SM00737">
    <property type="entry name" value="ML"/>
    <property type="match status" value="1"/>
</dbReference>
<dbReference type="AlphaFoldDB" id="A0A194S1H6"/>
<dbReference type="Gene3D" id="2.70.220.10">
    <property type="entry name" value="Ganglioside GM2 activator"/>
    <property type="match status" value="2"/>
</dbReference>
<dbReference type="GO" id="GO:0032366">
    <property type="term" value="P:intracellular sterol transport"/>
    <property type="evidence" value="ECO:0007669"/>
    <property type="project" value="InterPro"/>
</dbReference>
<feature type="chain" id="PRO_5008265422" description="Phosphatidylglycerol/phosphatidylinositol transfer protein" evidence="8">
    <location>
        <begin position="19"/>
        <end position="193"/>
    </location>
</feature>
<dbReference type="EMBL" id="KQ474080">
    <property type="protein sequence ID" value="KPV74395.1"/>
    <property type="molecule type" value="Genomic_DNA"/>
</dbReference>
<dbReference type="PANTHER" id="PTHR11306">
    <property type="entry name" value="NIEMANN PICK TYPE C2 PROTEIN NPC2-RELATED"/>
    <property type="match status" value="1"/>
</dbReference>
<feature type="domain" description="MD-2-related lipid-recognition" evidence="9">
    <location>
        <begin position="63"/>
        <end position="185"/>
    </location>
</feature>
<keyword evidence="11" id="KW-1185">Reference proteome</keyword>
<gene>
    <name evidence="10" type="ORF">RHOBADRAFT_27913</name>
</gene>
<dbReference type="RefSeq" id="XP_018270444.1">
    <property type="nucleotide sequence ID" value="XM_018412808.1"/>
</dbReference>
<feature type="signal peptide" evidence="8">
    <location>
        <begin position="1"/>
        <end position="18"/>
    </location>
</feature>
<dbReference type="OrthoDB" id="6409159at2759"/>
<reference evidence="10 11" key="1">
    <citation type="journal article" date="2015" name="Front. Microbiol.">
        <title>Genome sequence of the plant growth promoting endophytic yeast Rhodotorula graminis WP1.</title>
        <authorList>
            <person name="Firrincieli A."/>
            <person name="Otillar R."/>
            <person name="Salamov A."/>
            <person name="Schmutz J."/>
            <person name="Khan Z."/>
            <person name="Redman R.S."/>
            <person name="Fleck N.D."/>
            <person name="Lindquist E."/>
            <person name="Grigoriev I.V."/>
            <person name="Doty S.L."/>
        </authorList>
    </citation>
    <scope>NUCLEOTIDE SEQUENCE [LARGE SCALE GENOMIC DNA]</scope>
    <source>
        <strain evidence="10 11">WP1</strain>
    </source>
</reference>
<evidence type="ECO:0000313" key="10">
    <source>
        <dbReference type="EMBL" id="KPV74395.1"/>
    </source>
</evidence>
<protein>
    <recommendedName>
        <fullName evidence="4">Phosphatidylglycerol/phosphatidylinositol transfer protein</fullName>
    </recommendedName>
</protein>
<comment type="function">
    <text evidence="1">Catalyzes the intermembrane transfer of phosphatidylglycerol and phosphatidylinositol.</text>
</comment>
<keyword evidence="7" id="KW-0445">Lipid transport</keyword>
<dbReference type="GeneID" id="28973257"/>
<comment type="subunit">
    <text evidence="3">Monomer.</text>
</comment>
<evidence type="ECO:0000256" key="5">
    <source>
        <dbReference type="ARBA" id="ARBA00022448"/>
    </source>
</evidence>
<evidence type="ECO:0000256" key="6">
    <source>
        <dbReference type="ARBA" id="ARBA00022729"/>
    </source>
</evidence>
<dbReference type="InterPro" id="IPR036846">
    <property type="entry name" value="GM2-AP_sf"/>
</dbReference>
<sequence>MLFRSTLALAALSATALAAPAPAPLDSQVVLGQAGKAALDWSAGHLSRLGDDGEVGAMTQWGWYDCGEPGDALEIESIKVSPDPPKPGHKLTIEAKGKVNNLVDEGTYADVTVKLGLIKLLTKRFDVCDELDNANATLSCPIEPGSYTITQSVDLPAEIPRAKFQVQARVFTQQELPAACMDLWINFLVPDKS</sequence>
<evidence type="ECO:0000256" key="4">
    <source>
        <dbReference type="ARBA" id="ARBA00016056"/>
    </source>
</evidence>
<proteinExistence type="inferred from homology"/>